<proteinExistence type="predicted"/>
<dbReference type="AlphaFoldDB" id="A0A316IBJ5"/>
<name>A0A316IBJ5_9GAMM</name>
<protein>
    <submittedName>
        <fullName evidence="2">Acyl carrier protein</fullName>
    </submittedName>
</protein>
<dbReference type="PROSITE" id="PS50075">
    <property type="entry name" value="CARRIER"/>
    <property type="match status" value="1"/>
</dbReference>
<evidence type="ECO:0000313" key="3">
    <source>
        <dbReference type="Proteomes" id="UP000245812"/>
    </source>
</evidence>
<evidence type="ECO:0000313" key="2">
    <source>
        <dbReference type="EMBL" id="PWK87725.1"/>
    </source>
</evidence>
<gene>
    <name evidence="2" type="ORF">C7456_106218</name>
</gene>
<feature type="domain" description="Carrier" evidence="1">
    <location>
        <begin position="4"/>
        <end position="89"/>
    </location>
</feature>
<dbReference type="Pfam" id="PF00550">
    <property type="entry name" value="PP-binding"/>
    <property type="match status" value="1"/>
</dbReference>
<dbReference type="OrthoDB" id="9803943at2"/>
<dbReference type="InterPro" id="IPR036736">
    <property type="entry name" value="ACP-like_sf"/>
</dbReference>
<dbReference type="EMBL" id="QGHC01000006">
    <property type="protein sequence ID" value="PWK87725.1"/>
    <property type="molecule type" value="Genomic_DNA"/>
</dbReference>
<dbReference type="InterPro" id="IPR009081">
    <property type="entry name" value="PP-bd_ACP"/>
</dbReference>
<accession>A0A316IBJ5</accession>
<evidence type="ECO:0000259" key="1">
    <source>
        <dbReference type="PROSITE" id="PS50075"/>
    </source>
</evidence>
<organism evidence="2 3">
    <name type="scientific">Fulvimonas soli</name>
    <dbReference type="NCBI Taxonomy" id="155197"/>
    <lineage>
        <taxon>Bacteria</taxon>
        <taxon>Pseudomonadati</taxon>
        <taxon>Pseudomonadota</taxon>
        <taxon>Gammaproteobacteria</taxon>
        <taxon>Lysobacterales</taxon>
        <taxon>Rhodanobacteraceae</taxon>
        <taxon>Fulvimonas</taxon>
    </lineage>
</organism>
<dbReference type="SUPFAM" id="SSF47336">
    <property type="entry name" value="ACP-like"/>
    <property type="match status" value="1"/>
</dbReference>
<dbReference type="Proteomes" id="UP000245812">
    <property type="component" value="Unassembled WGS sequence"/>
</dbReference>
<keyword evidence="3" id="KW-1185">Reference proteome</keyword>
<dbReference type="NCBIfam" id="NF006617">
    <property type="entry name" value="PRK09184.1"/>
    <property type="match status" value="1"/>
</dbReference>
<comment type="caution">
    <text evidence="2">The sequence shown here is derived from an EMBL/GenBank/DDBJ whole genome shotgun (WGS) entry which is preliminary data.</text>
</comment>
<reference evidence="2 3" key="1">
    <citation type="submission" date="2018-05" db="EMBL/GenBank/DDBJ databases">
        <title>Genomic Encyclopedia of Type Strains, Phase IV (KMG-IV): sequencing the most valuable type-strain genomes for metagenomic binning, comparative biology and taxonomic classification.</title>
        <authorList>
            <person name="Goeker M."/>
        </authorList>
    </citation>
    <scope>NUCLEOTIDE SEQUENCE [LARGE SCALE GENOMIC DNA]</scope>
    <source>
        <strain evidence="2 3">DSM 14263</strain>
    </source>
</reference>
<sequence>MTAREPTALEREIAQLVIDTLNLEDLAAADIPPGQPLFGEGLGLDSVDALELALALQKQYGIRIESDAKDARSHFASVASLAAFVEAQRDACAN</sequence>
<dbReference type="Gene3D" id="1.10.1200.10">
    <property type="entry name" value="ACP-like"/>
    <property type="match status" value="1"/>
</dbReference>
<dbReference type="RefSeq" id="WP_109723536.1">
    <property type="nucleotide sequence ID" value="NZ_MSZV01000152.1"/>
</dbReference>